<dbReference type="EMBL" id="JANJZL010000001">
    <property type="protein sequence ID" value="MCR2042575.1"/>
    <property type="molecule type" value="Genomic_DNA"/>
</dbReference>
<feature type="compositionally biased region" description="Gly residues" evidence="10">
    <location>
        <begin position="615"/>
        <end position="627"/>
    </location>
</feature>
<dbReference type="PANTHER" id="PTHR43289">
    <property type="entry name" value="MITOGEN-ACTIVATED PROTEIN KINASE KINASE KINASE 20-RELATED"/>
    <property type="match status" value="1"/>
</dbReference>
<evidence type="ECO:0000256" key="2">
    <source>
        <dbReference type="ARBA" id="ARBA00022527"/>
    </source>
</evidence>
<keyword evidence="4 9" id="KW-0547">Nucleotide-binding</keyword>
<dbReference type="Pfam" id="PF03793">
    <property type="entry name" value="PASTA"/>
    <property type="match status" value="3"/>
</dbReference>
<dbReference type="CDD" id="cd14014">
    <property type="entry name" value="STKc_PknB_like"/>
    <property type="match status" value="1"/>
</dbReference>
<dbReference type="PROSITE" id="PS00108">
    <property type="entry name" value="PROTEIN_KINASE_ST"/>
    <property type="match status" value="1"/>
</dbReference>
<feature type="domain" description="PASTA" evidence="13">
    <location>
        <begin position="495"/>
        <end position="562"/>
    </location>
</feature>
<evidence type="ECO:0000256" key="3">
    <source>
        <dbReference type="ARBA" id="ARBA00022679"/>
    </source>
</evidence>
<dbReference type="InterPro" id="IPR017441">
    <property type="entry name" value="Protein_kinase_ATP_BS"/>
</dbReference>
<evidence type="ECO:0000259" key="13">
    <source>
        <dbReference type="PROSITE" id="PS51178"/>
    </source>
</evidence>
<evidence type="ECO:0000256" key="8">
    <source>
        <dbReference type="ARBA" id="ARBA00048679"/>
    </source>
</evidence>
<dbReference type="GO" id="GO:0005524">
    <property type="term" value="F:ATP binding"/>
    <property type="evidence" value="ECO:0007669"/>
    <property type="project" value="UniProtKB-UniRule"/>
</dbReference>
<keyword evidence="15" id="KW-1185">Reference proteome</keyword>
<reference evidence="14" key="1">
    <citation type="submission" date="2022-07" db="EMBL/GenBank/DDBJ databases">
        <title>Enhanced cultured diversity of the mouse gut microbiota enables custom-made synthetic communities.</title>
        <authorList>
            <person name="Afrizal A."/>
        </authorList>
    </citation>
    <scope>NUCLEOTIDE SEQUENCE</scope>
    <source>
        <strain evidence="14">DSM 29482</strain>
    </source>
</reference>
<comment type="catalytic activity">
    <reaction evidence="7">
        <text>L-threonyl-[protein] + ATP = O-phospho-L-threonyl-[protein] + ADP + H(+)</text>
        <dbReference type="Rhea" id="RHEA:46608"/>
        <dbReference type="Rhea" id="RHEA-COMP:11060"/>
        <dbReference type="Rhea" id="RHEA-COMP:11605"/>
        <dbReference type="ChEBI" id="CHEBI:15378"/>
        <dbReference type="ChEBI" id="CHEBI:30013"/>
        <dbReference type="ChEBI" id="CHEBI:30616"/>
        <dbReference type="ChEBI" id="CHEBI:61977"/>
        <dbReference type="ChEBI" id="CHEBI:456216"/>
        <dbReference type="EC" id="2.7.11.1"/>
    </reaction>
</comment>
<dbReference type="Proteomes" id="UP001142078">
    <property type="component" value="Unassembled WGS sequence"/>
</dbReference>
<comment type="caution">
    <text evidence="14">The sequence shown here is derived from an EMBL/GenBank/DDBJ whole genome shotgun (WGS) entry which is preliminary data.</text>
</comment>
<dbReference type="InterPro" id="IPR005543">
    <property type="entry name" value="PASTA_dom"/>
</dbReference>
<organism evidence="14 15">
    <name type="scientific">Anaerosalibacter massiliensis</name>
    <dbReference type="NCBI Taxonomy" id="1347392"/>
    <lineage>
        <taxon>Bacteria</taxon>
        <taxon>Bacillati</taxon>
        <taxon>Bacillota</taxon>
        <taxon>Tissierellia</taxon>
        <taxon>Tissierellales</taxon>
        <taxon>Sporanaerobacteraceae</taxon>
        <taxon>Anaerosalibacter</taxon>
    </lineage>
</organism>
<name>A0A9X2MEM3_9FIRM</name>
<dbReference type="PROSITE" id="PS00107">
    <property type="entry name" value="PROTEIN_KINASE_ATP"/>
    <property type="match status" value="1"/>
</dbReference>
<keyword evidence="6 9" id="KW-0067">ATP-binding</keyword>
<dbReference type="FunFam" id="1.10.510.10:FF:000021">
    <property type="entry name" value="Serine/threonine protein kinase"/>
    <property type="match status" value="1"/>
</dbReference>
<keyword evidence="11" id="KW-1133">Transmembrane helix</keyword>
<dbReference type="Pfam" id="PF00069">
    <property type="entry name" value="Pkinase"/>
    <property type="match status" value="1"/>
</dbReference>
<dbReference type="PANTHER" id="PTHR43289:SF34">
    <property type="entry name" value="SERINE_THREONINE-PROTEIN KINASE YBDM-RELATED"/>
    <property type="match status" value="1"/>
</dbReference>
<proteinExistence type="predicted"/>
<dbReference type="InterPro" id="IPR008271">
    <property type="entry name" value="Ser/Thr_kinase_AS"/>
</dbReference>
<dbReference type="EC" id="2.7.11.1" evidence="1"/>
<keyword evidence="11" id="KW-0812">Transmembrane</keyword>
<dbReference type="GO" id="GO:0004674">
    <property type="term" value="F:protein serine/threonine kinase activity"/>
    <property type="evidence" value="ECO:0007669"/>
    <property type="project" value="UniProtKB-KW"/>
</dbReference>
<evidence type="ECO:0000256" key="7">
    <source>
        <dbReference type="ARBA" id="ARBA00047899"/>
    </source>
</evidence>
<evidence type="ECO:0000259" key="12">
    <source>
        <dbReference type="PROSITE" id="PS50011"/>
    </source>
</evidence>
<evidence type="ECO:0000313" key="14">
    <source>
        <dbReference type="EMBL" id="MCR2042575.1"/>
    </source>
</evidence>
<feature type="transmembrane region" description="Helical" evidence="11">
    <location>
        <begin position="330"/>
        <end position="350"/>
    </location>
</feature>
<dbReference type="SMART" id="SM00740">
    <property type="entry name" value="PASTA"/>
    <property type="match status" value="3"/>
</dbReference>
<accession>A0A9X2MEM3</accession>
<sequence>MVEIIGKVLGKRYEIIEKIGEGGMAVVYKARCRLLNRYVAVKILRDELTTDEEFINKFRHESQAAASLSHPNIVGIYDVGVEDDIHYIVMEYIKGKTLKDIIKEKGKLGPEETINYAMQIAEAIGHAHKNHIVHRDIKPHNIMVTDDGRIKVTDFGIARAATSATMTNTSSVIGSVHYFSPEQARGKFTDEKSDIYSLGIVMYEMITGKVPFEGESPISVALKHVEEEITPPSEIDHSIPKNIEYIIMKAAKRDQAGRYKNTEELLEDLRKVKYSDEDLHFTEDTNRFDSETIILPPVGENGDEDEEKKKKEPKKKLKKKPKDKKGNKKAVFLGILLAFLLVNGIAFGILKLKDGFMSREVKVPDLMGMQEEMAKEKIEEMDLEFVVKERKYSSEFKEGEIMWQSEDPGKTVKKGYSVEVIVSKGDKKVKVPDFTGKDIGEISFLLEEAGLQEGVVDYSYSDSVPKNIVMSQSIESGTEVKEGSKINLVVSKGPEIRTTTMPKLIGLKENEAKRGIVAKGLVVGNIRYEVSNSVERGIVLWQSYDQGTQLQQNTSVDLVISSGPPKKPKEEEKKELPKDEKDQNEKKPGGGKKPGEGEENGSGHGGEGSGEEGEGSGSGSGGEGSGEGETNTQREQQ</sequence>
<dbReference type="RefSeq" id="WP_050069820.1">
    <property type="nucleotide sequence ID" value="NZ_CABKTM010000043.1"/>
</dbReference>
<dbReference type="SUPFAM" id="SSF56112">
    <property type="entry name" value="Protein kinase-like (PK-like)"/>
    <property type="match status" value="1"/>
</dbReference>
<keyword evidence="5 14" id="KW-0418">Kinase</keyword>
<keyword evidence="11" id="KW-0472">Membrane</keyword>
<gene>
    <name evidence="14" type="primary">pknB</name>
    <name evidence="14" type="ORF">NSA23_00460</name>
</gene>
<evidence type="ECO:0000256" key="5">
    <source>
        <dbReference type="ARBA" id="ARBA00022777"/>
    </source>
</evidence>
<dbReference type="PROSITE" id="PS51178">
    <property type="entry name" value="PASTA"/>
    <property type="match status" value="3"/>
</dbReference>
<dbReference type="SUPFAM" id="SSF54184">
    <property type="entry name" value="Penicillin-binding protein 2x (pbp-2x), c-terminal domain"/>
    <property type="match status" value="1"/>
</dbReference>
<dbReference type="FunFam" id="3.30.200.20:FF:000035">
    <property type="entry name" value="Serine/threonine protein kinase Stk1"/>
    <property type="match status" value="1"/>
</dbReference>
<protein>
    <recommendedName>
        <fullName evidence="1">non-specific serine/threonine protein kinase</fullName>
        <ecNumber evidence="1">2.7.11.1</ecNumber>
    </recommendedName>
</protein>
<dbReference type="InterPro" id="IPR000719">
    <property type="entry name" value="Prot_kinase_dom"/>
</dbReference>
<feature type="domain" description="PASTA" evidence="13">
    <location>
        <begin position="425"/>
        <end position="492"/>
    </location>
</feature>
<feature type="domain" description="Protein kinase" evidence="12">
    <location>
        <begin position="13"/>
        <end position="270"/>
    </location>
</feature>
<feature type="region of interest" description="Disordered" evidence="10">
    <location>
        <begin position="292"/>
        <end position="323"/>
    </location>
</feature>
<dbReference type="PROSITE" id="PS50011">
    <property type="entry name" value="PROTEIN_KINASE_DOM"/>
    <property type="match status" value="1"/>
</dbReference>
<evidence type="ECO:0000256" key="11">
    <source>
        <dbReference type="SAM" id="Phobius"/>
    </source>
</evidence>
<dbReference type="AlphaFoldDB" id="A0A9X2MEM3"/>
<evidence type="ECO:0000256" key="6">
    <source>
        <dbReference type="ARBA" id="ARBA00022840"/>
    </source>
</evidence>
<evidence type="ECO:0000256" key="4">
    <source>
        <dbReference type="ARBA" id="ARBA00022741"/>
    </source>
</evidence>
<dbReference type="Gene3D" id="3.30.10.20">
    <property type="match status" value="3"/>
</dbReference>
<dbReference type="Gene3D" id="3.30.200.20">
    <property type="entry name" value="Phosphorylase Kinase, domain 1"/>
    <property type="match status" value="1"/>
</dbReference>
<keyword evidence="2" id="KW-0723">Serine/threonine-protein kinase</keyword>
<evidence type="ECO:0000256" key="9">
    <source>
        <dbReference type="PROSITE-ProRule" id="PRU10141"/>
    </source>
</evidence>
<feature type="binding site" evidence="9">
    <location>
        <position position="42"/>
    </location>
    <ligand>
        <name>ATP</name>
        <dbReference type="ChEBI" id="CHEBI:30616"/>
    </ligand>
</feature>
<dbReference type="NCBIfam" id="NF033483">
    <property type="entry name" value="PknB_PASTA_kin"/>
    <property type="match status" value="1"/>
</dbReference>
<keyword evidence="3" id="KW-0808">Transferase</keyword>
<comment type="catalytic activity">
    <reaction evidence="8">
        <text>L-seryl-[protein] + ATP = O-phospho-L-seryl-[protein] + ADP + H(+)</text>
        <dbReference type="Rhea" id="RHEA:17989"/>
        <dbReference type="Rhea" id="RHEA-COMP:9863"/>
        <dbReference type="Rhea" id="RHEA-COMP:11604"/>
        <dbReference type="ChEBI" id="CHEBI:15378"/>
        <dbReference type="ChEBI" id="CHEBI:29999"/>
        <dbReference type="ChEBI" id="CHEBI:30616"/>
        <dbReference type="ChEBI" id="CHEBI:83421"/>
        <dbReference type="ChEBI" id="CHEBI:456216"/>
        <dbReference type="EC" id="2.7.11.1"/>
    </reaction>
</comment>
<feature type="region of interest" description="Disordered" evidence="10">
    <location>
        <begin position="556"/>
        <end position="637"/>
    </location>
</feature>
<evidence type="ECO:0000256" key="1">
    <source>
        <dbReference type="ARBA" id="ARBA00012513"/>
    </source>
</evidence>
<evidence type="ECO:0000313" key="15">
    <source>
        <dbReference type="Proteomes" id="UP001142078"/>
    </source>
</evidence>
<feature type="compositionally biased region" description="Basic and acidic residues" evidence="10">
    <location>
        <begin position="567"/>
        <end position="596"/>
    </location>
</feature>
<dbReference type="SMART" id="SM00220">
    <property type="entry name" value="S_TKc"/>
    <property type="match status" value="1"/>
</dbReference>
<feature type="domain" description="PASTA" evidence="13">
    <location>
        <begin position="357"/>
        <end position="424"/>
    </location>
</feature>
<dbReference type="CDD" id="cd06577">
    <property type="entry name" value="PASTA_pknB"/>
    <property type="match status" value="3"/>
</dbReference>
<feature type="compositionally biased region" description="Basic residues" evidence="10">
    <location>
        <begin position="311"/>
        <end position="323"/>
    </location>
</feature>
<evidence type="ECO:0000256" key="10">
    <source>
        <dbReference type="SAM" id="MobiDB-lite"/>
    </source>
</evidence>
<dbReference type="Gene3D" id="1.10.510.10">
    <property type="entry name" value="Transferase(Phosphotransferase) domain 1"/>
    <property type="match status" value="1"/>
</dbReference>
<dbReference type="InterPro" id="IPR011009">
    <property type="entry name" value="Kinase-like_dom_sf"/>
</dbReference>